<sequence>MALFPPSFENVNSEVNCFVVLKINSLRAKTFPICRGKGGAEIGADIIFHSDKSEYMKKLFFDDIRTPEMVYDTTEATDFIVVTNYVDFVQYIKQNGLPEFISFDNDLGLDENEKWPQMDMQLQSGWSMRANRIYKI</sequence>
<evidence type="ECO:0000259" key="1">
    <source>
        <dbReference type="Pfam" id="PF20274"/>
    </source>
</evidence>
<accession>A0A918SGZ4</accession>
<evidence type="ECO:0000313" key="3">
    <source>
        <dbReference type="Proteomes" id="UP000610456"/>
    </source>
</evidence>
<keyword evidence="3" id="KW-1185">Reference proteome</keyword>
<dbReference type="AlphaFoldDB" id="A0A918SGZ4"/>
<dbReference type="Proteomes" id="UP000610456">
    <property type="component" value="Unassembled WGS sequence"/>
</dbReference>
<name>A0A918SGZ4_9FLAO</name>
<dbReference type="EMBL" id="BMXB01000011">
    <property type="protein sequence ID" value="GHA42871.1"/>
    <property type="molecule type" value="Genomic_DNA"/>
</dbReference>
<reference evidence="2" key="2">
    <citation type="submission" date="2020-09" db="EMBL/GenBank/DDBJ databases">
        <authorList>
            <person name="Sun Q."/>
            <person name="Kim S."/>
        </authorList>
    </citation>
    <scope>NUCLEOTIDE SEQUENCE</scope>
    <source>
        <strain evidence="2">KCTC 12719</strain>
    </source>
</reference>
<evidence type="ECO:0000313" key="2">
    <source>
        <dbReference type="EMBL" id="GHA42871.1"/>
    </source>
</evidence>
<feature type="domain" description="Cyclic-phosphate processing Receiver" evidence="1">
    <location>
        <begin position="58"/>
        <end position="114"/>
    </location>
</feature>
<dbReference type="InterPro" id="IPR046909">
    <property type="entry name" value="cREC_REC"/>
</dbReference>
<protein>
    <recommendedName>
        <fullName evidence="1">Cyclic-phosphate processing Receiver domain-containing protein</fullName>
    </recommendedName>
</protein>
<reference evidence="2" key="1">
    <citation type="journal article" date="2014" name="Int. J. Syst. Evol. Microbiol.">
        <title>Complete genome sequence of Corynebacterium casei LMG S-19264T (=DSM 44701T), isolated from a smear-ripened cheese.</title>
        <authorList>
            <consortium name="US DOE Joint Genome Institute (JGI-PGF)"/>
            <person name="Walter F."/>
            <person name="Albersmeier A."/>
            <person name="Kalinowski J."/>
            <person name="Ruckert C."/>
        </authorList>
    </citation>
    <scope>NUCLEOTIDE SEQUENCE</scope>
    <source>
        <strain evidence="2">KCTC 12719</strain>
    </source>
</reference>
<dbReference type="Pfam" id="PF20274">
    <property type="entry name" value="cREC_REC"/>
    <property type="match status" value="1"/>
</dbReference>
<gene>
    <name evidence="2" type="ORF">GCM10007103_25030</name>
</gene>
<proteinExistence type="predicted"/>
<comment type="caution">
    <text evidence="2">The sequence shown here is derived from an EMBL/GenBank/DDBJ whole genome shotgun (WGS) entry which is preliminary data.</text>
</comment>
<organism evidence="2 3">
    <name type="scientific">Salinimicrobium marinum</name>
    <dbReference type="NCBI Taxonomy" id="680283"/>
    <lineage>
        <taxon>Bacteria</taxon>
        <taxon>Pseudomonadati</taxon>
        <taxon>Bacteroidota</taxon>
        <taxon>Flavobacteriia</taxon>
        <taxon>Flavobacteriales</taxon>
        <taxon>Flavobacteriaceae</taxon>
        <taxon>Salinimicrobium</taxon>
    </lineage>
</organism>